<evidence type="ECO:0000256" key="1">
    <source>
        <dbReference type="ARBA" id="ARBA00023239"/>
    </source>
</evidence>
<dbReference type="STRING" id="517418.Ctha_0576"/>
<dbReference type="Proteomes" id="UP000001208">
    <property type="component" value="Chromosome"/>
</dbReference>
<reference evidence="8 9" key="1">
    <citation type="submission" date="2008-06" db="EMBL/GenBank/DDBJ databases">
        <title>Complete sequence of Chloroherpeton thalassium ATCC 35110.</title>
        <authorList>
            <consortium name="US DOE Joint Genome Institute"/>
            <person name="Lucas S."/>
            <person name="Copeland A."/>
            <person name="Lapidus A."/>
            <person name="Glavina del Rio T."/>
            <person name="Dalin E."/>
            <person name="Tice H."/>
            <person name="Bruce D."/>
            <person name="Goodwin L."/>
            <person name="Pitluck S."/>
            <person name="Schmutz J."/>
            <person name="Larimer F."/>
            <person name="Land M."/>
            <person name="Hauser L."/>
            <person name="Kyrpides N."/>
            <person name="Mikhailova N."/>
            <person name="Liu Z."/>
            <person name="Li T."/>
            <person name="Zhao F."/>
            <person name="Overmann J."/>
            <person name="Bryant D.A."/>
            <person name="Richardson P."/>
        </authorList>
    </citation>
    <scope>NUCLEOTIDE SEQUENCE [LARGE SCALE GENOMIC DNA]</scope>
    <source>
        <strain evidence="9">ATCC 35110 / GB-78</strain>
    </source>
</reference>
<feature type="compositionally biased region" description="Low complexity" evidence="5">
    <location>
        <begin position="52"/>
        <end position="62"/>
    </location>
</feature>
<dbReference type="InterPro" id="IPR009009">
    <property type="entry name" value="RlpA-like_DPBB"/>
</dbReference>
<evidence type="ECO:0000259" key="7">
    <source>
        <dbReference type="Pfam" id="PF03330"/>
    </source>
</evidence>
<dbReference type="CDD" id="cd22268">
    <property type="entry name" value="DPBB_RlpA-like"/>
    <property type="match status" value="1"/>
</dbReference>
<dbReference type="eggNOG" id="COG0797">
    <property type="taxonomic scope" value="Bacteria"/>
</dbReference>
<proteinExistence type="inferred from homology"/>
<dbReference type="InterPro" id="IPR012997">
    <property type="entry name" value="RplA"/>
</dbReference>
<feature type="compositionally biased region" description="Polar residues" evidence="5">
    <location>
        <begin position="69"/>
        <end position="94"/>
    </location>
</feature>
<dbReference type="KEGG" id="cts:Ctha_0576"/>
<dbReference type="GO" id="GO:0008932">
    <property type="term" value="F:lytic endotransglycosylase activity"/>
    <property type="evidence" value="ECO:0007669"/>
    <property type="project" value="UniProtKB-UniRule"/>
</dbReference>
<dbReference type="Pfam" id="PF03330">
    <property type="entry name" value="DPBB_1"/>
    <property type="match status" value="1"/>
</dbReference>
<evidence type="ECO:0000256" key="5">
    <source>
        <dbReference type="SAM" id="MobiDB-lite"/>
    </source>
</evidence>
<keyword evidence="9" id="KW-1185">Reference proteome</keyword>
<dbReference type="SUPFAM" id="SSF50685">
    <property type="entry name" value="Barwin-like endoglucanases"/>
    <property type="match status" value="1"/>
</dbReference>
<protein>
    <recommendedName>
        <fullName evidence="3">Probable endolytic peptidoglycan transglycosylase RlpA</fullName>
        <ecNumber evidence="3">4.2.2.-</ecNumber>
    </recommendedName>
</protein>
<dbReference type="HOGENOM" id="CLU_042923_6_4_10"/>
<dbReference type="NCBIfam" id="TIGR00413">
    <property type="entry name" value="rlpA"/>
    <property type="match status" value="1"/>
</dbReference>
<evidence type="ECO:0000256" key="3">
    <source>
        <dbReference type="HAMAP-Rule" id="MF_02071"/>
    </source>
</evidence>
<evidence type="ECO:0000256" key="6">
    <source>
        <dbReference type="SAM" id="Phobius"/>
    </source>
</evidence>
<evidence type="ECO:0000313" key="9">
    <source>
        <dbReference type="Proteomes" id="UP000001208"/>
    </source>
</evidence>
<keyword evidence="8" id="KW-0449">Lipoprotein</keyword>
<keyword evidence="6" id="KW-1133">Transmembrane helix</keyword>
<dbReference type="PANTHER" id="PTHR34183:SF1">
    <property type="entry name" value="ENDOLYTIC PEPTIDOGLYCAN TRANSGLYCOSYLASE RLPA"/>
    <property type="match status" value="1"/>
</dbReference>
<dbReference type="AlphaFoldDB" id="B3QV93"/>
<evidence type="ECO:0000256" key="4">
    <source>
        <dbReference type="RuleBase" id="RU003495"/>
    </source>
</evidence>
<dbReference type="HAMAP" id="MF_02071">
    <property type="entry name" value="RlpA"/>
    <property type="match status" value="1"/>
</dbReference>
<dbReference type="GO" id="GO:0000270">
    <property type="term" value="P:peptidoglycan metabolic process"/>
    <property type="evidence" value="ECO:0007669"/>
    <property type="project" value="UniProtKB-UniRule"/>
</dbReference>
<dbReference type="Gene3D" id="2.40.40.10">
    <property type="entry name" value="RlpA-like domain"/>
    <property type="match status" value="1"/>
</dbReference>
<dbReference type="InterPro" id="IPR036908">
    <property type="entry name" value="RlpA-like_sf"/>
</dbReference>
<gene>
    <name evidence="3" type="primary">rlpA</name>
    <name evidence="8" type="ordered locus">Ctha_0576</name>
</gene>
<keyword evidence="1 3" id="KW-0456">Lyase</keyword>
<sequence>MANLHLKIQKCLSANMNQLMTKIAFQQILIISICLLTVTACTSTVRYATKSSATRPSSATSSQKAHRSAATTNTSQKKATATETSSSQKLTQTESGKILGEGEASYYANKFHGKTTASGEPYDMYSFTAAHRTLPFGTVLRVTNLENQKSVVVRVTDRGPWKAHRIIDLSFMAAKSLDMLGSGTAQVRIEKLN</sequence>
<accession>B3QV93</accession>
<dbReference type="EC" id="4.2.2.-" evidence="3"/>
<dbReference type="GO" id="GO:0071555">
    <property type="term" value="P:cell wall organization"/>
    <property type="evidence" value="ECO:0007669"/>
    <property type="project" value="UniProtKB-KW"/>
</dbReference>
<organism evidence="8 9">
    <name type="scientific">Chloroherpeton thalassium (strain ATCC 35110 / GB-78)</name>
    <dbReference type="NCBI Taxonomy" id="517418"/>
    <lineage>
        <taxon>Bacteria</taxon>
        <taxon>Pseudomonadati</taxon>
        <taxon>Chlorobiota</taxon>
        <taxon>Chlorobiia</taxon>
        <taxon>Chlorobiales</taxon>
        <taxon>Chloroherpetonaceae</taxon>
        <taxon>Chloroherpeton</taxon>
    </lineage>
</organism>
<name>B3QV93_CHLT3</name>
<evidence type="ECO:0000256" key="2">
    <source>
        <dbReference type="ARBA" id="ARBA00023316"/>
    </source>
</evidence>
<comment type="similarity">
    <text evidence="3 4">Belongs to the RlpA family.</text>
</comment>
<feature type="region of interest" description="Disordered" evidence="5">
    <location>
        <begin position="52"/>
        <end position="94"/>
    </location>
</feature>
<keyword evidence="6" id="KW-0472">Membrane</keyword>
<comment type="function">
    <text evidence="3">Lytic transglycosylase with a strong preference for naked glycan strands that lack stem peptides.</text>
</comment>
<keyword evidence="6" id="KW-0812">Transmembrane</keyword>
<keyword evidence="2 3" id="KW-0961">Cell wall biogenesis/degradation</keyword>
<evidence type="ECO:0000313" key="8">
    <source>
        <dbReference type="EMBL" id="ACF13047.1"/>
    </source>
</evidence>
<feature type="transmembrane region" description="Helical" evidence="6">
    <location>
        <begin position="23"/>
        <end position="45"/>
    </location>
</feature>
<feature type="domain" description="RlpA-like protein double-psi beta-barrel" evidence="7">
    <location>
        <begin position="101"/>
        <end position="189"/>
    </location>
</feature>
<dbReference type="InterPro" id="IPR034718">
    <property type="entry name" value="RlpA"/>
</dbReference>
<dbReference type="PANTHER" id="PTHR34183">
    <property type="entry name" value="ENDOLYTIC PEPTIDOGLYCAN TRANSGLYCOSYLASE RLPA"/>
    <property type="match status" value="1"/>
</dbReference>
<dbReference type="EMBL" id="CP001100">
    <property type="protein sequence ID" value="ACF13047.1"/>
    <property type="molecule type" value="Genomic_DNA"/>
</dbReference>